<evidence type="ECO:0000313" key="3">
    <source>
        <dbReference type="Proteomes" id="UP000822688"/>
    </source>
</evidence>
<evidence type="ECO:0000313" key="2">
    <source>
        <dbReference type="EMBL" id="KAG0588297.1"/>
    </source>
</evidence>
<comment type="caution">
    <text evidence="2">The sequence shown here is derived from an EMBL/GenBank/DDBJ whole genome shotgun (WGS) entry which is preliminary data.</text>
</comment>
<keyword evidence="3" id="KW-1185">Reference proteome</keyword>
<dbReference type="Proteomes" id="UP000822688">
    <property type="component" value="Chromosome 2"/>
</dbReference>
<sequence length="126" mass="14521">MTTFEFMKQRLEDASEHHLVKKAGNVLFHMVLAVLALIMTVMICGYIIYTISFIVPPYFHFMYIHGPYSFLVLLLLWAAALTRYLGLSSEDPLNMKWEILFYGFSTFLMFTGIGAFVVLPFVNHTP</sequence>
<feature type="transmembrane region" description="Helical" evidence="1">
    <location>
        <begin position="26"/>
        <end position="48"/>
    </location>
</feature>
<reference evidence="2" key="1">
    <citation type="submission" date="2020-06" db="EMBL/GenBank/DDBJ databases">
        <title>WGS assembly of Ceratodon purpureus strain R40.</title>
        <authorList>
            <person name="Carey S.B."/>
            <person name="Jenkins J."/>
            <person name="Shu S."/>
            <person name="Lovell J.T."/>
            <person name="Sreedasyam A."/>
            <person name="Maumus F."/>
            <person name="Tiley G.P."/>
            <person name="Fernandez-Pozo N."/>
            <person name="Barry K."/>
            <person name="Chen C."/>
            <person name="Wang M."/>
            <person name="Lipzen A."/>
            <person name="Daum C."/>
            <person name="Saski C.A."/>
            <person name="Payton A.C."/>
            <person name="Mcbreen J.C."/>
            <person name="Conrad R.E."/>
            <person name="Kollar L.M."/>
            <person name="Olsson S."/>
            <person name="Huttunen S."/>
            <person name="Landis J.B."/>
            <person name="Wickett N.J."/>
            <person name="Johnson M.G."/>
            <person name="Rensing S.A."/>
            <person name="Grimwood J."/>
            <person name="Schmutz J."/>
            <person name="Mcdaniel S.F."/>
        </authorList>
    </citation>
    <scope>NUCLEOTIDE SEQUENCE</scope>
    <source>
        <strain evidence="2">R40</strain>
    </source>
</reference>
<keyword evidence="1" id="KW-0812">Transmembrane</keyword>
<keyword evidence="1" id="KW-1133">Transmembrane helix</keyword>
<feature type="transmembrane region" description="Helical" evidence="1">
    <location>
        <begin position="68"/>
        <end position="87"/>
    </location>
</feature>
<dbReference type="AlphaFoldDB" id="A0A8T0IYJ0"/>
<name>A0A8T0IYJ0_CERPU</name>
<keyword evidence="1" id="KW-0472">Membrane</keyword>
<dbReference type="EMBL" id="CM026422">
    <property type="protein sequence ID" value="KAG0588297.1"/>
    <property type="molecule type" value="Genomic_DNA"/>
</dbReference>
<feature type="transmembrane region" description="Helical" evidence="1">
    <location>
        <begin position="99"/>
        <end position="122"/>
    </location>
</feature>
<evidence type="ECO:0000256" key="1">
    <source>
        <dbReference type="SAM" id="Phobius"/>
    </source>
</evidence>
<gene>
    <name evidence="2" type="ORF">KC19_2G231900</name>
</gene>
<protein>
    <submittedName>
        <fullName evidence="2">Uncharacterized protein</fullName>
    </submittedName>
</protein>
<accession>A0A8T0IYJ0</accession>
<organism evidence="2 3">
    <name type="scientific">Ceratodon purpureus</name>
    <name type="common">Fire moss</name>
    <name type="synonym">Dicranum purpureum</name>
    <dbReference type="NCBI Taxonomy" id="3225"/>
    <lineage>
        <taxon>Eukaryota</taxon>
        <taxon>Viridiplantae</taxon>
        <taxon>Streptophyta</taxon>
        <taxon>Embryophyta</taxon>
        <taxon>Bryophyta</taxon>
        <taxon>Bryophytina</taxon>
        <taxon>Bryopsida</taxon>
        <taxon>Dicranidae</taxon>
        <taxon>Pseudoditrichales</taxon>
        <taxon>Ditrichaceae</taxon>
        <taxon>Ceratodon</taxon>
    </lineage>
</organism>
<proteinExistence type="predicted"/>